<evidence type="ECO:0000313" key="2">
    <source>
        <dbReference type="Proteomes" id="UP000603227"/>
    </source>
</evidence>
<accession>A0A918Z1Z4</accession>
<sequence>MSEGAPKRAAVLGSERDDQPQVDVDCVRRPGAAAEGSVAEDVEVGGHLAAYLLGKHCEVSSDQLFEGVGCVVEQDVEIVEHVDEMDCGDIDVPGQCVHRAPWWL</sequence>
<dbReference type="EMBL" id="BNAT01000018">
    <property type="protein sequence ID" value="GHE33122.1"/>
    <property type="molecule type" value="Genomic_DNA"/>
</dbReference>
<proteinExistence type="predicted"/>
<reference evidence="1" key="2">
    <citation type="submission" date="2020-09" db="EMBL/GenBank/DDBJ databases">
        <authorList>
            <person name="Sun Q."/>
            <person name="Zhou Y."/>
        </authorList>
    </citation>
    <scope>NUCLEOTIDE SEQUENCE</scope>
    <source>
        <strain evidence="1">CGMCC 4.7403</strain>
    </source>
</reference>
<dbReference type="AlphaFoldDB" id="A0A918Z1Z4"/>
<organism evidence="1 2">
    <name type="scientific">Streptomyces capitiformicae</name>
    <dbReference type="NCBI Taxonomy" id="2014920"/>
    <lineage>
        <taxon>Bacteria</taxon>
        <taxon>Bacillati</taxon>
        <taxon>Actinomycetota</taxon>
        <taxon>Actinomycetes</taxon>
        <taxon>Kitasatosporales</taxon>
        <taxon>Streptomycetaceae</taxon>
        <taxon>Streptomyces</taxon>
    </lineage>
</organism>
<dbReference type="RefSeq" id="WP_189784695.1">
    <property type="nucleotide sequence ID" value="NZ_BNAT01000018.1"/>
</dbReference>
<gene>
    <name evidence="1" type="ORF">GCM10017771_50130</name>
</gene>
<dbReference type="Proteomes" id="UP000603227">
    <property type="component" value="Unassembled WGS sequence"/>
</dbReference>
<evidence type="ECO:0000313" key="1">
    <source>
        <dbReference type="EMBL" id="GHE33122.1"/>
    </source>
</evidence>
<comment type="caution">
    <text evidence="1">The sequence shown here is derived from an EMBL/GenBank/DDBJ whole genome shotgun (WGS) entry which is preliminary data.</text>
</comment>
<keyword evidence="2" id="KW-1185">Reference proteome</keyword>
<name>A0A918Z1Z4_9ACTN</name>
<reference evidence="1" key="1">
    <citation type="journal article" date="2014" name="Int. J. Syst. Evol. Microbiol.">
        <title>Complete genome sequence of Corynebacterium casei LMG S-19264T (=DSM 44701T), isolated from a smear-ripened cheese.</title>
        <authorList>
            <consortium name="US DOE Joint Genome Institute (JGI-PGF)"/>
            <person name="Walter F."/>
            <person name="Albersmeier A."/>
            <person name="Kalinowski J."/>
            <person name="Ruckert C."/>
        </authorList>
    </citation>
    <scope>NUCLEOTIDE SEQUENCE</scope>
    <source>
        <strain evidence="1">CGMCC 4.7403</strain>
    </source>
</reference>
<protein>
    <submittedName>
        <fullName evidence="1">Uncharacterized protein</fullName>
    </submittedName>
</protein>